<comment type="similarity">
    <text evidence="1">Belongs to the H-rev107 family.</text>
</comment>
<dbReference type="GO" id="GO:0004623">
    <property type="term" value="F:phospholipase A2 activity"/>
    <property type="evidence" value="ECO:0007669"/>
    <property type="project" value="TreeGrafter"/>
</dbReference>
<dbReference type="PANTHER" id="PTHR13943">
    <property type="entry name" value="HRAS-LIKE SUPPRESSOR - RELATED"/>
    <property type="match status" value="1"/>
</dbReference>
<keyword evidence="4" id="KW-0443">Lipid metabolism</keyword>
<sequence>MKGFFRKIKGSLECFSASSTDLSKSLSCVESIRSQRARIERSLRKRKRGDMIKMIRKGFLHYAIYIGRDKIVDLVADNGGEVSSRNLYETVGDSECAIDNYLDEQRSPYSKRRVVQRALLSIADQHIYSLGTYNCEHFATWCRYGYKCCHQPCEVAAMFGAISESSLSSS</sequence>
<dbReference type="Gene3D" id="3.90.1720.10">
    <property type="entry name" value="endopeptidase domain like (from Nostoc punctiforme)"/>
    <property type="match status" value="1"/>
</dbReference>
<dbReference type="GO" id="GO:0016410">
    <property type="term" value="F:N-acyltransferase activity"/>
    <property type="evidence" value="ECO:0007669"/>
    <property type="project" value="TreeGrafter"/>
</dbReference>
<evidence type="ECO:0000313" key="7">
    <source>
        <dbReference type="Proteomes" id="UP000242188"/>
    </source>
</evidence>
<dbReference type="EMBL" id="NEDP02002258">
    <property type="protein sequence ID" value="OWF51436.1"/>
    <property type="molecule type" value="Genomic_DNA"/>
</dbReference>
<evidence type="ECO:0000256" key="3">
    <source>
        <dbReference type="ARBA" id="ARBA00022801"/>
    </source>
</evidence>
<evidence type="ECO:0000313" key="6">
    <source>
        <dbReference type="EMBL" id="OWF51436.1"/>
    </source>
</evidence>
<reference evidence="6 7" key="1">
    <citation type="journal article" date="2017" name="Nat. Ecol. Evol.">
        <title>Scallop genome provides insights into evolution of bilaterian karyotype and development.</title>
        <authorList>
            <person name="Wang S."/>
            <person name="Zhang J."/>
            <person name="Jiao W."/>
            <person name="Li J."/>
            <person name="Xun X."/>
            <person name="Sun Y."/>
            <person name="Guo X."/>
            <person name="Huan P."/>
            <person name="Dong B."/>
            <person name="Zhang L."/>
            <person name="Hu X."/>
            <person name="Sun X."/>
            <person name="Wang J."/>
            <person name="Zhao C."/>
            <person name="Wang Y."/>
            <person name="Wang D."/>
            <person name="Huang X."/>
            <person name="Wang R."/>
            <person name="Lv J."/>
            <person name="Li Y."/>
            <person name="Zhang Z."/>
            <person name="Liu B."/>
            <person name="Lu W."/>
            <person name="Hui Y."/>
            <person name="Liang J."/>
            <person name="Zhou Z."/>
            <person name="Hou R."/>
            <person name="Li X."/>
            <person name="Liu Y."/>
            <person name="Li H."/>
            <person name="Ning X."/>
            <person name="Lin Y."/>
            <person name="Zhao L."/>
            <person name="Xing Q."/>
            <person name="Dou J."/>
            <person name="Li Y."/>
            <person name="Mao J."/>
            <person name="Guo H."/>
            <person name="Dou H."/>
            <person name="Li T."/>
            <person name="Mu C."/>
            <person name="Jiang W."/>
            <person name="Fu Q."/>
            <person name="Fu X."/>
            <person name="Miao Y."/>
            <person name="Liu J."/>
            <person name="Yu Q."/>
            <person name="Li R."/>
            <person name="Liao H."/>
            <person name="Li X."/>
            <person name="Kong Y."/>
            <person name="Jiang Z."/>
            <person name="Chourrout D."/>
            <person name="Li R."/>
            <person name="Bao Z."/>
        </authorList>
    </citation>
    <scope>NUCLEOTIDE SEQUENCE [LARGE SCALE GENOMIC DNA]</scope>
    <source>
        <strain evidence="6 7">PY_sf001</strain>
    </source>
</reference>
<dbReference type="AlphaFoldDB" id="A0A210QRR4"/>
<dbReference type="OrthoDB" id="10051797at2759"/>
<protein>
    <submittedName>
        <fullName evidence="6">Phospholipid-metabolizing enzyme A-C1</fullName>
    </submittedName>
</protein>
<dbReference type="GO" id="GO:0008970">
    <property type="term" value="F:phospholipase A1 activity"/>
    <property type="evidence" value="ECO:0007669"/>
    <property type="project" value="TreeGrafter"/>
</dbReference>
<dbReference type="PANTHER" id="PTHR13943:SF77">
    <property type="entry name" value="LRAT DOMAIN-CONTAINING PROTEIN"/>
    <property type="match status" value="1"/>
</dbReference>
<keyword evidence="3" id="KW-0378">Hydrolase</keyword>
<feature type="domain" description="LRAT" evidence="5">
    <location>
        <begin position="51"/>
        <end position="151"/>
    </location>
</feature>
<keyword evidence="2" id="KW-0808">Transferase</keyword>
<dbReference type="STRING" id="6573.A0A210QRR4"/>
<keyword evidence="7" id="KW-1185">Reference proteome</keyword>
<dbReference type="Pfam" id="PF04970">
    <property type="entry name" value="LRAT"/>
    <property type="match status" value="1"/>
</dbReference>
<accession>A0A210QRR4</accession>
<dbReference type="GO" id="GO:0005737">
    <property type="term" value="C:cytoplasm"/>
    <property type="evidence" value="ECO:0007669"/>
    <property type="project" value="TreeGrafter"/>
</dbReference>
<dbReference type="PROSITE" id="PS51934">
    <property type="entry name" value="LRAT"/>
    <property type="match status" value="1"/>
</dbReference>
<dbReference type="Proteomes" id="UP000242188">
    <property type="component" value="Unassembled WGS sequence"/>
</dbReference>
<dbReference type="InterPro" id="IPR051496">
    <property type="entry name" value="H-rev107_PLA/AT"/>
</dbReference>
<dbReference type="GO" id="GO:0070292">
    <property type="term" value="P:N-acylphosphatidylethanolamine metabolic process"/>
    <property type="evidence" value="ECO:0007669"/>
    <property type="project" value="TreeGrafter"/>
</dbReference>
<comment type="caution">
    <text evidence="6">The sequence shown here is derived from an EMBL/GenBank/DDBJ whole genome shotgun (WGS) entry which is preliminary data.</text>
</comment>
<organism evidence="6 7">
    <name type="scientific">Mizuhopecten yessoensis</name>
    <name type="common">Japanese scallop</name>
    <name type="synonym">Patinopecten yessoensis</name>
    <dbReference type="NCBI Taxonomy" id="6573"/>
    <lineage>
        <taxon>Eukaryota</taxon>
        <taxon>Metazoa</taxon>
        <taxon>Spiralia</taxon>
        <taxon>Lophotrochozoa</taxon>
        <taxon>Mollusca</taxon>
        <taxon>Bivalvia</taxon>
        <taxon>Autobranchia</taxon>
        <taxon>Pteriomorphia</taxon>
        <taxon>Pectinida</taxon>
        <taxon>Pectinoidea</taxon>
        <taxon>Pectinidae</taxon>
        <taxon>Mizuhopecten</taxon>
    </lineage>
</organism>
<evidence type="ECO:0000256" key="2">
    <source>
        <dbReference type="ARBA" id="ARBA00022679"/>
    </source>
</evidence>
<evidence type="ECO:0000256" key="1">
    <source>
        <dbReference type="ARBA" id="ARBA00007824"/>
    </source>
</evidence>
<proteinExistence type="inferred from homology"/>
<evidence type="ECO:0000259" key="5">
    <source>
        <dbReference type="PROSITE" id="PS51934"/>
    </source>
</evidence>
<name>A0A210QRR4_MIZYE</name>
<gene>
    <name evidence="6" type="ORF">KP79_PYT00735</name>
</gene>
<dbReference type="InterPro" id="IPR007053">
    <property type="entry name" value="LRAT_dom"/>
</dbReference>
<evidence type="ECO:0000256" key="4">
    <source>
        <dbReference type="ARBA" id="ARBA00023098"/>
    </source>
</evidence>